<accession>A0A0M3JLC4</accession>
<evidence type="ECO:0000256" key="1">
    <source>
        <dbReference type="SAM" id="MobiDB-lite"/>
    </source>
</evidence>
<feature type="region of interest" description="Disordered" evidence="1">
    <location>
        <begin position="156"/>
        <end position="183"/>
    </location>
</feature>
<name>A0A0M3JLC4_ANISI</name>
<reference evidence="2" key="1">
    <citation type="submission" date="2017-02" db="UniProtKB">
        <authorList>
            <consortium name="WormBaseParasite"/>
        </authorList>
    </citation>
    <scope>IDENTIFICATION</scope>
</reference>
<feature type="compositionally biased region" description="Polar residues" evidence="1">
    <location>
        <begin position="161"/>
        <end position="183"/>
    </location>
</feature>
<organism evidence="2">
    <name type="scientific">Anisakis simplex</name>
    <name type="common">Herring worm</name>
    <dbReference type="NCBI Taxonomy" id="6269"/>
    <lineage>
        <taxon>Eukaryota</taxon>
        <taxon>Metazoa</taxon>
        <taxon>Ecdysozoa</taxon>
        <taxon>Nematoda</taxon>
        <taxon>Chromadorea</taxon>
        <taxon>Rhabditida</taxon>
        <taxon>Spirurina</taxon>
        <taxon>Ascaridomorpha</taxon>
        <taxon>Ascaridoidea</taxon>
        <taxon>Anisakidae</taxon>
        <taxon>Anisakis</taxon>
        <taxon>Anisakis simplex complex</taxon>
    </lineage>
</organism>
<protein>
    <submittedName>
        <fullName evidence="2">Regulatory factor X, 7</fullName>
    </submittedName>
</protein>
<dbReference type="AlphaFoldDB" id="A0A0M3JLC4"/>
<evidence type="ECO:0000313" key="2">
    <source>
        <dbReference type="WBParaSite" id="ASIM_0000845501-mRNA-1"/>
    </source>
</evidence>
<proteinExistence type="predicted"/>
<dbReference type="WBParaSite" id="ASIM_0000845501-mRNA-1">
    <property type="protein sequence ID" value="ASIM_0000845501-mRNA-1"/>
    <property type="gene ID" value="ASIM_0000845501"/>
</dbReference>
<sequence>LICDLPQPINLSVALPDLTNRNGSQSSAATTANTILSSYPPTSNVAQQSRNLFIPTSIASVNASPQEQSRMKSTQNQFQAKEDVPTEPNPAHAQSVQCSVICETKTSKSTPTTRQTLKCSTPNLEQPLLMAKTGALQPASTQQFRTDTAQAQLEQLGPAPDQSTASGQLSTASNDGNSGSGNVFNENCAAKLISLAH</sequence>